<name>A0A0M7BDL8_9RHOB</name>
<dbReference type="Proteomes" id="UP000049455">
    <property type="component" value="Unassembled WGS sequence"/>
</dbReference>
<accession>A0A0M7BDL8</accession>
<protein>
    <submittedName>
        <fullName evidence="1">Uncharacterized protein</fullName>
    </submittedName>
</protein>
<keyword evidence="2" id="KW-1185">Reference proteome</keyword>
<organism evidence="1 2">
    <name type="scientific">Jannaschia seosinensis</name>
    <dbReference type="NCBI Taxonomy" id="313367"/>
    <lineage>
        <taxon>Bacteria</taxon>
        <taxon>Pseudomonadati</taxon>
        <taxon>Pseudomonadota</taxon>
        <taxon>Alphaproteobacteria</taxon>
        <taxon>Rhodobacterales</taxon>
        <taxon>Roseobacteraceae</taxon>
        <taxon>Jannaschia</taxon>
    </lineage>
</organism>
<dbReference type="AlphaFoldDB" id="A0A0M7BDL8"/>
<gene>
    <name evidence="1" type="ORF">JSE7799_02172</name>
</gene>
<sequence length="223" mass="24295">MGYGINAEEIHFNAITIDVAGSGAGEVNFGEGDVLSNLVADSSPPEVVAALINHFINAELTDPFYEHLSFGGAYEIFGCRPGGGFYRIPYTVAEFSNRDHESGVENEEVRLTRFISCRPHQQGAVFEVSVFSGDAGSQRRRYHEVAVEPLVDSGLFPETPIGQADVNFMYIMTGAGSYISSGSTDWFVRHHRGLAGNVSYEVNKNLVGEIFGKYLNSIGDNIN</sequence>
<evidence type="ECO:0000313" key="2">
    <source>
        <dbReference type="Proteomes" id="UP000049455"/>
    </source>
</evidence>
<reference evidence="1 2" key="1">
    <citation type="submission" date="2015-09" db="EMBL/GenBank/DDBJ databases">
        <authorList>
            <person name="Jackson K.R."/>
            <person name="Lunt B.L."/>
            <person name="Fisher J.N.B."/>
            <person name="Gardner A.V."/>
            <person name="Bailey M.E."/>
            <person name="Deus L.M."/>
            <person name="Earl A.S."/>
            <person name="Gibby P.D."/>
            <person name="Hartmann K.A."/>
            <person name="Liu J.E."/>
            <person name="Manci A.M."/>
            <person name="Nielsen D.A."/>
            <person name="Solomon M.B."/>
            <person name="Breakwell D.P."/>
            <person name="Burnett S.H."/>
            <person name="Grose J.H."/>
        </authorList>
    </citation>
    <scope>NUCLEOTIDE SEQUENCE [LARGE SCALE GENOMIC DNA]</scope>
    <source>
        <strain evidence="1 2">CECT 7799</strain>
    </source>
</reference>
<evidence type="ECO:0000313" key="1">
    <source>
        <dbReference type="EMBL" id="CUH39445.1"/>
    </source>
</evidence>
<dbReference type="EMBL" id="CYPR01000144">
    <property type="protein sequence ID" value="CUH39445.1"/>
    <property type="molecule type" value="Genomic_DNA"/>
</dbReference>
<proteinExistence type="predicted"/>